<dbReference type="EMBL" id="LSZO01000003">
    <property type="protein sequence ID" value="KXU39511.1"/>
    <property type="molecule type" value="Genomic_DNA"/>
</dbReference>
<keyword evidence="2" id="KW-1185">Reference proteome</keyword>
<dbReference type="AlphaFoldDB" id="A0A139SYK5"/>
<dbReference type="Proteomes" id="UP000072660">
    <property type="component" value="Unassembled WGS sequence"/>
</dbReference>
<organism evidence="1 2">
    <name type="scientific">Ventosimonas gracilis</name>
    <dbReference type="NCBI Taxonomy" id="1680762"/>
    <lineage>
        <taxon>Bacteria</taxon>
        <taxon>Pseudomonadati</taxon>
        <taxon>Pseudomonadota</taxon>
        <taxon>Gammaproteobacteria</taxon>
        <taxon>Pseudomonadales</taxon>
        <taxon>Ventosimonadaceae</taxon>
        <taxon>Ventosimonas</taxon>
    </lineage>
</organism>
<evidence type="ECO:0000313" key="1">
    <source>
        <dbReference type="EMBL" id="KXU39511.1"/>
    </source>
</evidence>
<comment type="caution">
    <text evidence="1">The sequence shown here is derived from an EMBL/GenBank/DDBJ whole genome shotgun (WGS) entry which is preliminary data.</text>
</comment>
<reference evidence="1 2" key="1">
    <citation type="submission" date="2016-02" db="EMBL/GenBank/DDBJ databases">
        <authorList>
            <person name="Wen L."/>
            <person name="He K."/>
            <person name="Yang H."/>
        </authorList>
    </citation>
    <scope>NUCLEOTIDE SEQUENCE [LARGE SCALE GENOMIC DNA]</scope>
    <source>
        <strain evidence="1 2">CV58</strain>
    </source>
</reference>
<protein>
    <submittedName>
        <fullName evidence="1">Uncharacterized protein</fullName>
    </submittedName>
</protein>
<name>A0A139SYK5_9GAMM</name>
<accession>A0A139SYK5</accession>
<gene>
    <name evidence="1" type="ORF">AXE65_08395</name>
</gene>
<proteinExistence type="predicted"/>
<dbReference type="RefSeq" id="WP_068386367.1">
    <property type="nucleotide sequence ID" value="NZ_LSZO01000003.1"/>
</dbReference>
<evidence type="ECO:0000313" key="2">
    <source>
        <dbReference type="Proteomes" id="UP000072660"/>
    </source>
</evidence>
<sequence length="65" mass="7437">MPIAAKKPGTRRTVAGFIKQWTHSLVPLSDTDLDDFLNQAERFAFILRLSAKVQRNIKIDINRGR</sequence>